<gene>
    <name evidence="1" type="ORF">M153_3830003056</name>
</gene>
<evidence type="ECO:0000313" key="1">
    <source>
        <dbReference type="EMBL" id="KRH94098.1"/>
    </source>
</evidence>
<sequence length="46" mass="5483">MEKKVIYNIFSYKKTNKSHVISDIQTLLTNLKQTVQNILFEQNIKK</sequence>
<organism evidence="1 2">
    <name type="scientific">Pseudoloma neurophilia</name>
    <dbReference type="NCBI Taxonomy" id="146866"/>
    <lineage>
        <taxon>Eukaryota</taxon>
        <taxon>Fungi</taxon>
        <taxon>Fungi incertae sedis</taxon>
        <taxon>Microsporidia</taxon>
        <taxon>Pseudoloma</taxon>
    </lineage>
</organism>
<dbReference type="VEuPathDB" id="MicrosporidiaDB:M153_3830003056"/>
<keyword evidence="2" id="KW-1185">Reference proteome</keyword>
<evidence type="ECO:0000313" key="2">
    <source>
        <dbReference type="Proteomes" id="UP000051530"/>
    </source>
</evidence>
<reference evidence="1 2" key="1">
    <citation type="submission" date="2015-07" db="EMBL/GenBank/DDBJ databases">
        <title>The genome of Pseudoloma neurophilia, a relevant intracellular parasite of the zebrafish.</title>
        <authorList>
            <person name="Ndikumana S."/>
            <person name="Pelin A."/>
            <person name="Sanders J."/>
            <person name="Corradi N."/>
        </authorList>
    </citation>
    <scope>NUCLEOTIDE SEQUENCE [LARGE SCALE GENOMIC DNA]</scope>
    <source>
        <strain evidence="1 2">MK1</strain>
    </source>
</reference>
<proteinExistence type="predicted"/>
<dbReference type="EMBL" id="LGUB01000137">
    <property type="protein sequence ID" value="KRH94098.1"/>
    <property type="molecule type" value="Genomic_DNA"/>
</dbReference>
<accession>A0A0R0LXP8</accession>
<comment type="caution">
    <text evidence="1">The sequence shown here is derived from an EMBL/GenBank/DDBJ whole genome shotgun (WGS) entry which is preliminary data.</text>
</comment>
<protein>
    <submittedName>
        <fullName evidence="1">Uncharacterized protein</fullName>
    </submittedName>
</protein>
<dbReference type="Proteomes" id="UP000051530">
    <property type="component" value="Unassembled WGS sequence"/>
</dbReference>
<name>A0A0R0LXP8_9MICR</name>
<dbReference type="AlphaFoldDB" id="A0A0R0LXP8"/>